<dbReference type="PANTHER" id="PTHR12253">
    <property type="entry name" value="RH14732P"/>
    <property type="match status" value="1"/>
</dbReference>
<protein>
    <recommendedName>
        <fullName evidence="2">phospholipase A2</fullName>
        <ecNumber evidence="2">3.1.1.4</ecNumber>
    </recommendedName>
    <alternativeName>
        <fullName evidence="5">Phosphatidylcholine 2-acylhydrolase</fullName>
    </alternativeName>
</protein>
<reference evidence="7" key="2">
    <citation type="submission" date="2022-10" db="EMBL/GenBank/DDBJ databases">
        <authorList>
            <consortium name="ENA_rothamsted_submissions"/>
            <consortium name="culmorum"/>
            <person name="King R."/>
        </authorList>
    </citation>
    <scope>NUCLEOTIDE SEQUENCE</scope>
</reference>
<evidence type="ECO:0000259" key="6">
    <source>
        <dbReference type="Pfam" id="PF05826"/>
    </source>
</evidence>
<dbReference type="GO" id="GO:0016042">
    <property type="term" value="P:lipid catabolic process"/>
    <property type="evidence" value="ECO:0007669"/>
    <property type="project" value="UniProtKB-KW"/>
</dbReference>
<dbReference type="Gene3D" id="1.20.90.10">
    <property type="entry name" value="Phospholipase A2 domain"/>
    <property type="match status" value="1"/>
</dbReference>
<gene>
    <name evidence="7" type="ORF">PHAECO_LOCUS1283</name>
</gene>
<evidence type="ECO:0000256" key="4">
    <source>
        <dbReference type="ARBA" id="ARBA00023098"/>
    </source>
</evidence>
<evidence type="ECO:0000256" key="1">
    <source>
        <dbReference type="ARBA" id="ARBA00001913"/>
    </source>
</evidence>
<accession>A0A9N9X0D6</accession>
<dbReference type="GO" id="GO:0006644">
    <property type="term" value="P:phospholipid metabolic process"/>
    <property type="evidence" value="ECO:0007669"/>
    <property type="project" value="InterPro"/>
</dbReference>
<feature type="domain" description="Phospholipase A2-like central" evidence="6">
    <location>
        <begin position="22"/>
        <end position="71"/>
    </location>
</feature>
<comment type="cofactor">
    <cofactor evidence="1">
        <name>Ca(2+)</name>
        <dbReference type="ChEBI" id="CHEBI:29108"/>
    </cofactor>
</comment>
<dbReference type="SUPFAM" id="SSF48619">
    <property type="entry name" value="Phospholipase A2, PLA2"/>
    <property type="match status" value="1"/>
</dbReference>
<dbReference type="AlphaFoldDB" id="A0A9N9X0D6"/>
<evidence type="ECO:0000256" key="2">
    <source>
        <dbReference type="ARBA" id="ARBA00013278"/>
    </source>
</evidence>
<keyword evidence="3" id="KW-0442">Lipid degradation</keyword>
<dbReference type="OrthoDB" id="6075074at2759"/>
<evidence type="ECO:0000313" key="7">
    <source>
        <dbReference type="EMBL" id="CAG9813378.1"/>
    </source>
</evidence>
<dbReference type="Pfam" id="PF05826">
    <property type="entry name" value="Phospholip_A2_2"/>
    <property type="match status" value="1"/>
</dbReference>
<dbReference type="GO" id="GO:0004623">
    <property type="term" value="F:phospholipase A2 activity"/>
    <property type="evidence" value="ECO:0007669"/>
    <property type="project" value="UniProtKB-EC"/>
</dbReference>
<dbReference type="GO" id="GO:0050482">
    <property type="term" value="P:arachidonate secretion"/>
    <property type="evidence" value="ECO:0007669"/>
    <property type="project" value="InterPro"/>
</dbReference>
<keyword evidence="8" id="KW-1185">Reference proteome</keyword>
<sequence>MEPLDGRDAPEEFLWMNYTQLRKETDRCCRKHDLRCPFWIEGFETKYGLFNWRMNTLMHCNCDGRLVKACFFNLVGDEDRGLVSF</sequence>
<dbReference type="InterPro" id="IPR036444">
    <property type="entry name" value="PLipase_A2_dom_sf"/>
</dbReference>
<evidence type="ECO:0000256" key="3">
    <source>
        <dbReference type="ARBA" id="ARBA00022963"/>
    </source>
</evidence>
<reference evidence="7" key="1">
    <citation type="submission" date="2022-01" db="EMBL/GenBank/DDBJ databases">
        <authorList>
            <person name="King R."/>
        </authorList>
    </citation>
    <scope>NUCLEOTIDE SEQUENCE</scope>
</reference>
<evidence type="ECO:0000256" key="5">
    <source>
        <dbReference type="ARBA" id="ARBA00029903"/>
    </source>
</evidence>
<dbReference type="EMBL" id="OU896707">
    <property type="protein sequence ID" value="CAG9813378.1"/>
    <property type="molecule type" value="Genomic_DNA"/>
</dbReference>
<organism evidence="7 8">
    <name type="scientific">Phaedon cochleariae</name>
    <name type="common">Mustard beetle</name>
    <dbReference type="NCBI Taxonomy" id="80249"/>
    <lineage>
        <taxon>Eukaryota</taxon>
        <taxon>Metazoa</taxon>
        <taxon>Ecdysozoa</taxon>
        <taxon>Arthropoda</taxon>
        <taxon>Hexapoda</taxon>
        <taxon>Insecta</taxon>
        <taxon>Pterygota</taxon>
        <taxon>Neoptera</taxon>
        <taxon>Endopterygota</taxon>
        <taxon>Coleoptera</taxon>
        <taxon>Polyphaga</taxon>
        <taxon>Cucujiformia</taxon>
        <taxon>Chrysomeloidea</taxon>
        <taxon>Chrysomelidae</taxon>
        <taxon>Chrysomelinae</taxon>
        <taxon>Chrysomelini</taxon>
        <taxon>Phaedon</taxon>
    </lineage>
</organism>
<keyword evidence="4" id="KW-0443">Lipid metabolism</keyword>
<proteinExistence type="predicted"/>
<dbReference type="EC" id="3.1.1.4" evidence="2"/>
<dbReference type="Proteomes" id="UP001153737">
    <property type="component" value="Chromosome 1"/>
</dbReference>
<dbReference type="InterPro" id="IPR016090">
    <property type="entry name" value="PLA2-like_dom"/>
</dbReference>
<evidence type="ECO:0000313" key="8">
    <source>
        <dbReference type="Proteomes" id="UP001153737"/>
    </source>
</evidence>
<name>A0A9N9X0D6_PHACE</name>